<dbReference type="PANTHER" id="PTHR33376:SF15">
    <property type="entry name" value="BLL6794 PROTEIN"/>
    <property type="match status" value="1"/>
</dbReference>
<dbReference type="RefSeq" id="WP_123096876.1">
    <property type="nucleotide sequence ID" value="NZ_RIZG01000017.1"/>
</dbReference>
<dbReference type="InterPro" id="IPR018389">
    <property type="entry name" value="DctP_fam"/>
</dbReference>
<evidence type="ECO:0000256" key="1">
    <source>
        <dbReference type="ARBA" id="ARBA00022729"/>
    </source>
</evidence>
<gene>
    <name evidence="3" type="ORF">EBI00_15695</name>
</gene>
<dbReference type="CDD" id="cd13665">
    <property type="entry name" value="PBP2_TRAP_Dctp3_4"/>
    <property type="match status" value="1"/>
</dbReference>
<evidence type="ECO:0000313" key="3">
    <source>
        <dbReference type="EMBL" id="RNF47169.1"/>
    </source>
</evidence>
<dbReference type="GO" id="GO:0055085">
    <property type="term" value="P:transmembrane transport"/>
    <property type="evidence" value="ECO:0007669"/>
    <property type="project" value="InterPro"/>
</dbReference>
<keyword evidence="4" id="KW-1185">Reference proteome</keyword>
<comment type="caution">
    <text evidence="3">The sequence shown here is derived from an EMBL/GenBank/DDBJ whole genome shotgun (WGS) entry which is preliminary data.</text>
</comment>
<dbReference type="AlphaFoldDB" id="A0A3M8PSZ9"/>
<dbReference type="Gene3D" id="3.40.190.170">
    <property type="entry name" value="Bacterial extracellular solute-binding protein, family 7"/>
    <property type="match status" value="1"/>
</dbReference>
<accession>A0A3M8PSZ9</accession>
<proteinExistence type="predicted"/>
<dbReference type="Pfam" id="PF03480">
    <property type="entry name" value="DctP"/>
    <property type="match status" value="1"/>
</dbReference>
<evidence type="ECO:0000313" key="4">
    <source>
        <dbReference type="Proteomes" id="UP000280507"/>
    </source>
</evidence>
<dbReference type="OrthoDB" id="9177965at2"/>
<name>A0A3M8PSZ9_9GAMM</name>
<dbReference type="Proteomes" id="UP000280507">
    <property type="component" value="Unassembled WGS sequence"/>
</dbReference>
<organism evidence="3 4">
    <name type="scientific">Marinomonas hwangdonensis</name>
    <dbReference type="NCBI Taxonomy" id="1053647"/>
    <lineage>
        <taxon>Bacteria</taxon>
        <taxon>Pseudomonadati</taxon>
        <taxon>Pseudomonadota</taxon>
        <taxon>Gammaproteobacteria</taxon>
        <taxon>Oceanospirillales</taxon>
        <taxon>Oceanospirillaceae</taxon>
        <taxon>Marinomonas</taxon>
    </lineage>
</organism>
<feature type="chain" id="PRO_5017952020" evidence="2">
    <location>
        <begin position="36"/>
        <end position="351"/>
    </location>
</feature>
<feature type="signal peptide" evidence="2">
    <location>
        <begin position="1"/>
        <end position="35"/>
    </location>
</feature>
<evidence type="ECO:0000256" key="2">
    <source>
        <dbReference type="SAM" id="SignalP"/>
    </source>
</evidence>
<dbReference type="PANTHER" id="PTHR33376">
    <property type="match status" value="1"/>
</dbReference>
<dbReference type="NCBIfam" id="NF037995">
    <property type="entry name" value="TRAP_S1"/>
    <property type="match status" value="1"/>
</dbReference>
<dbReference type="InterPro" id="IPR038404">
    <property type="entry name" value="TRAP_DctP_sf"/>
</dbReference>
<dbReference type="EMBL" id="RIZG01000017">
    <property type="protein sequence ID" value="RNF47169.1"/>
    <property type="molecule type" value="Genomic_DNA"/>
</dbReference>
<sequence>MTLVSSKSIFNKSIKTKASLGVAVLVTSLSFQAQATTFTLSNWVPPTHFVTTDILNVWAEQVQTATEGRVKIRMLPKPVGTPAQHWELARKGIVDITWGNFTYEPDRFKSIWFAEMPFNGEDVEASSVALWDTYETYLAGNPTYAGVKMLGVGSLGPGVINHGSKAIVSSEDIANQKIRMGGPIQKRLIEELGAVPIAAPATKAFELLAGQVLDGSLHTLESVVNFRLTDQLSHHTLIPGGFYDGTFFLVMNEGKWKRLSAADQATVMSVSGTVFSRLWGQTFQREIDQAYAQLREEGHQFSQPTEELMSKIGSVRQQMIQDWAAEHDSYGIEQPLEMLDYYRQRYTDLSK</sequence>
<protein>
    <submittedName>
        <fullName evidence="3">ABC transporter substrate-binding protein</fullName>
    </submittedName>
</protein>
<reference evidence="3 4" key="1">
    <citation type="journal article" date="2012" name="Int. J. Syst. Evol. Microbiol.">
        <title>Marinomonas hwangdonensis sp. nov., isolated from seawater.</title>
        <authorList>
            <person name="Jung Y.T."/>
            <person name="Oh T.K."/>
            <person name="Yoon J.H."/>
        </authorList>
    </citation>
    <scope>NUCLEOTIDE SEQUENCE [LARGE SCALE GENOMIC DNA]</scope>
    <source>
        <strain evidence="3 4">HDW-15</strain>
    </source>
</reference>
<keyword evidence="1 2" id="KW-0732">Signal</keyword>